<dbReference type="EMBL" id="JBHRWW010000019">
    <property type="protein sequence ID" value="MFC3690270.1"/>
    <property type="molecule type" value="Genomic_DNA"/>
</dbReference>
<reference evidence="2" key="1">
    <citation type="journal article" date="2019" name="Int. J. Syst. Evol. Microbiol.">
        <title>The Global Catalogue of Microorganisms (GCM) 10K type strain sequencing project: providing services to taxonomists for standard genome sequencing and annotation.</title>
        <authorList>
            <consortium name="The Broad Institute Genomics Platform"/>
            <consortium name="The Broad Institute Genome Sequencing Center for Infectious Disease"/>
            <person name="Wu L."/>
            <person name="Ma J."/>
        </authorList>
    </citation>
    <scope>NUCLEOTIDE SEQUENCE [LARGE SCALE GENOMIC DNA]</scope>
    <source>
        <strain evidence="2">NCAIM B.02333</strain>
    </source>
</reference>
<dbReference type="RefSeq" id="WP_340289304.1">
    <property type="nucleotide sequence ID" value="NZ_JBBEOI010000006.1"/>
</dbReference>
<organism evidence="1 2">
    <name type="scientific">Aquipuribacter hungaricus</name>
    <dbReference type="NCBI Taxonomy" id="545624"/>
    <lineage>
        <taxon>Bacteria</taxon>
        <taxon>Bacillati</taxon>
        <taxon>Actinomycetota</taxon>
        <taxon>Actinomycetes</taxon>
        <taxon>Micrococcales</taxon>
        <taxon>Intrasporangiaceae</taxon>
        <taxon>Aquipuribacter</taxon>
    </lineage>
</organism>
<name>A0ABV7WKT7_9MICO</name>
<proteinExistence type="predicted"/>
<evidence type="ECO:0000313" key="2">
    <source>
        <dbReference type="Proteomes" id="UP001595685"/>
    </source>
</evidence>
<sequence>MSSEHAGSSTRDGIALLMAAMRDDPVAVALLLEDWSARQTRDVAVFCAYLAAGHLKAAETQHSQPGLYDAALHDVALQLAATGRTTLTE</sequence>
<keyword evidence="2" id="KW-1185">Reference proteome</keyword>
<evidence type="ECO:0000313" key="1">
    <source>
        <dbReference type="EMBL" id="MFC3690270.1"/>
    </source>
</evidence>
<comment type="caution">
    <text evidence="1">The sequence shown here is derived from an EMBL/GenBank/DDBJ whole genome shotgun (WGS) entry which is preliminary data.</text>
</comment>
<gene>
    <name evidence="1" type="ORF">ACFOLH_18135</name>
</gene>
<accession>A0ABV7WKT7</accession>
<dbReference type="Proteomes" id="UP001595685">
    <property type="component" value="Unassembled WGS sequence"/>
</dbReference>
<protein>
    <submittedName>
        <fullName evidence="1">Uncharacterized protein</fullName>
    </submittedName>
</protein>